<organism evidence="1">
    <name type="scientific">gut metagenome</name>
    <dbReference type="NCBI Taxonomy" id="749906"/>
    <lineage>
        <taxon>unclassified sequences</taxon>
        <taxon>metagenomes</taxon>
        <taxon>organismal metagenomes</taxon>
    </lineage>
</organism>
<protein>
    <submittedName>
        <fullName evidence="1">Uncharacterized protein</fullName>
    </submittedName>
</protein>
<proteinExistence type="predicted"/>
<dbReference type="EMBL" id="AMCI01000399">
    <property type="protein sequence ID" value="EJX09407.1"/>
    <property type="molecule type" value="Genomic_DNA"/>
</dbReference>
<evidence type="ECO:0000313" key="1">
    <source>
        <dbReference type="EMBL" id="EJX09407.1"/>
    </source>
</evidence>
<sequence length="132" mass="14874">MVYRSIFSQAVDIALEQLEAVVGDHYSKYFHEQGVKLVFSVNFSGLHTAVLMHEFEAFLSFETSCLGIFFSNPTVHLWCGRQSFQVFAASVDVQWSHSHAVQVDQLQENAFFCFFKEDIASAIVLVGIAMVV</sequence>
<reference evidence="1" key="1">
    <citation type="journal article" date="2012" name="PLoS ONE">
        <title>Gene sets for utilization of primary and secondary nutrition supplies in the distal gut of endangered iberian lynx.</title>
        <authorList>
            <person name="Alcaide M."/>
            <person name="Messina E."/>
            <person name="Richter M."/>
            <person name="Bargiela R."/>
            <person name="Peplies J."/>
            <person name="Huws S.A."/>
            <person name="Newbold C.J."/>
            <person name="Golyshin P.N."/>
            <person name="Simon M.A."/>
            <person name="Lopez G."/>
            <person name="Yakimov M.M."/>
            <person name="Ferrer M."/>
        </authorList>
    </citation>
    <scope>NUCLEOTIDE SEQUENCE</scope>
</reference>
<dbReference type="AlphaFoldDB" id="J9GMY0"/>
<gene>
    <name evidence="1" type="ORF">EVA_02486</name>
</gene>
<comment type="caution">
    <text evidence="1">The sequence shown here is derived from an EMBL/GenBank/DDBJ whole genome shotgun (WGS) entry which is preliminary data.</text>
</comment>
<accession>J9GMY0</accession>
<name>J9GMY0_9ZZZZ</name>